<dbReference type="GO" id="GO:0012505">
    <property type="term" value="C:endomembrane system"/>
    <property type="evidence" value="ECO:0007669"/>
    <property type="project" value="UniProtKB-SubCell"/>
</dbReference>
<evidence type="ECO:0000313" key="8">
    <source>
        <dbReference type="EMBL" id="KAK9824845.1"/>
    </source>
</evidence>
<dbReference type="EMBL" id="JALJOU010000079">
    <property type="protein sequence ID" value="KAK9824845.1"/>
    <property type="molecule type" value="Genomic_DNA"/>
</dbReference>
<dbReference type="PANTHER" id="PTHR13131">
    <property type="entry name" value="CYSTINOSIN"/>
    <property type="match status" value="1"/>
</dbReference>
<feature type="transmembrane region" description="Helical" evidence="7">
    <location>
        <begin position="70"/>
        <end position="92"/>
    </location>
</feature>
<dbReference type="NCBIfam" id="TIGR00951">
    <property type="entry name" value="2A43"/>
    <property type="match status" value="1"/>
</dbReference>
<evidence type="ECO:0000256" key="3">
    <source>
        <dbReference type="ARBA" id="ARBA00022692"/>
    </source>
</evidence>
<accession>A0AAW1QTJ8</accession>
<protein>
    <recommendedName>
        <fullName evidence="10">Cystinosin</fullName>
    </recommendedName>
</protein>
<evidence type="ECO:0008006" key="10">
    <source>
        <dbReference type="Google" id="ProtNLM"/>
    </source>
</evidence>
<dbReference type="InterPro" id="IPR005282">
    <property type="entry name" value="LC_transporter"/>
</dbReference>
<dbReference type="Pfam" id="PF04193">
    <property type="entry name" value="PQ-loop"/>
    <property type="match status" value="2"/>
</dbReference>
<feature type="transmembrane region" description="Helical" evidence="7">
    <location>
        <begin position="153"/>
        <end position="172"/>
    </location>
</feature>
<keyword evidence="4" id="KW-0677">Repeat</keyword>
<dbReference type="GO" id="GO:0005774">
    <property type="term" value="C:vacuolar membrane"/>
    <property type="evidence" value="ECO:0007669"/>
    <property type="project" value="TreeGrafter"/>
</dbReference>
<evidence type="ECO:0000256" key="1">
    <source>
        <dbReference type="ARBA" id="ARBA00004127"/>
    </source>
</evidence>
<keyword evidence="5 7" id="KW-1133">Transmembrane helix</keyword>
<dbReference type="PANTHER" id="PTHR13131:SF5">
    <property type="entry name" value="CYSTINOSIN"/>
    <property type="match status" value="1"/>
</dbReference>
<feature type="transmembrane region" description="Helical" evidence="7">
    <location>
        <begin position="210"/>
        <end position="232"/>
    </location>
</feature>
<proteinExistence type="predicted"/>
<dbReference type="GO" id="GO:0015184">
    <property type="term" value="F:L-cystine transmembrane transporter activity"/>
    <property type="evidence" value="ECO:0007669"/>
    <property type="project" value="TreeGrafter"/>
</dbReference>
<dbReference type="SMART" id="SM00679">
    <property type="entry name" value="CTNS"/>
    <property type="match status" value="2"/>
</dbReference>
<name>A0AAW1QTJ8_9CHLO</name>
<evidence type="ECO:0000256" key="2">
    <source>
        <dbReference type="ARBA" id="ARBA00022448"/>
    </source>
</evidence>
<dbReference type="InterPro" id="IPR006603">
    <property type="entry name" value="PQ-loop_rpt"/>
</dbReference>
<evidence type="ECO:0000256" key="7">
    <source>
        <dbReference type="SAM" id="Phobius"/>
    </source>
</evidence>
<evidence type="ECO:0000313" key="9">
    <source>
        <dbReference type="Proteomes" id="UP001445335"/>
    </source>
</evidence>
<comment type="subcellular location">
    <subcellularLocation>
        <location evidence="1">Endomembrane system</location>
        <topology evidence="1">Multi-pass membrane protein</topology>
    </subcellularLocation>
</comment>
<feature type="transmembrane region" description="Helical" evidence="7">
    <location>
        <begin position="178"/>
        <end position="198"/>
    </location>
</feature>
<feature type="transmembrane region" description="Helical" evidence="7">
    <location>
        <begin position="12"/>
        <end position="32"/>
    </location>
</feature>
<keyword evidence="2" id="KW-0813">Transport</keyword>
<keyword evidence="3 7" id="KW-0812">Transmembrane</keyword>
<organism evidence="8 9">
    <name type="scientific">Elliptochloris bilobata</name>
    <dbReference type="NCBI Taxonomy" id="381761"/>
    <lineage>
        <taxon>Eukaryota</taxon>
        <taxon>Viridiplantae</taxon>
        <taxon>Chlorophyta</taxon>
        <taxon>core chlorophytes</taxon>
        <taxon>Trebouxiophyceae</taxon>
        <taxon>Trebouxiophyceae incertae sedis</taxon>
        <taxon>Elliptochloris clade</taxon>
        <taxon>Elliptochloris</taxon>
    </lineage>
</organism>
<keyword evidence="6 7" id="KW-0472">Membrane</keyword>
<feature type="transmembrane region" description="Helical" evidence="7">
    <location>
        <begin position="44"/>
        <end position="63"/>
    </location>
</feature>
<feature type="transmembrane region" description="Helical" evidence="7">
    <location>
        <begin position="120"/>
        <end position="141"/>
    </location>
</feature>
<gene>
    <name evidence="8" type="ORF">WJX81_006232</name>
</gene>
<sequence length="339" mass="36976">MRTLLSNDGAGVLLVMVLVLGVTLGLAMPADSEMPYPWNRIGEVAGWSYVMAWSLSFYPQFVFNWRRKSVVGFSLDLALLNPAGFLCLLAYYGSFTFSPSIRRAYRDQHGTDSSVRINDVFFAGHASCIALATLAQCAVYERGAQRVHEHTRLAFAIMVPLTVTYAAATWLLPADISVISFLYYLSMIKIAVTLAKYVPQVLLNRERRSTSGFSIAQVLCDFTGGSLSLFQLCLEATVMRDISLITGDPVKFGLGFVSLFYDILLMIQHYIIYAQPRSAGKAHAPLRCKAASDAEHGEAASNGFSEDHEAPLLEAAALQPASSRVIAHTADRSAANAAV</sequence>
<evidence type="ECO:0000256" key="6">
    <source>
        <dbReference type="ARBA" id="ARBA00023136"/>
    </source>
</evidence>
<comment type="caution">
    <text evidence="8">The sequence shown here is derived from an EMBL/GenBank/DDBJ whole genome shotgun (WGS) entry which is preliminary data.</text>
</comment>
<dbReference type="Proteomes" id="UP001445335">
    <property type="component" value="Unassembled WGS sequence"/>
</dbReference>
<feature type="transmembrane region" description="Helical" evidence="7">
    <location>
        <begin position="252"/>
        <end position="273"/>
    </location>
</feature>
<dbReference type="AlphaFoldDB" id="A0AAW1QTJ8"/>
<dbReference type="Gene3D" id="1.20.1280.290">
    <property type="match status" value="1"/>
</dbReference>
<evidence type="ECO:0000256" key="5">
    <source>
        <dbReference type="ARBA" id="ARBA00022989"/>
    </source>
</evidence>
<keyword evidence="9" id="KW-1185">Reference proteome</keyword>
<evidence type="ECO:0000256" key="4">
    <source>
        <dbReference type="ARBA" id="ARBA00022737"/>
    </source>
</evidence>
<reference evidence="8 9" key="1">
    <citation type="journal article" date="2024" name="Nat. Commun.">
        <title>Phylogenomics reveals the evolutionary origins of lichenization in chlorophyte algae.</title>
        <authorList>
            <person name="Puginier C."/>
            <person name="Libourel C."/>
            <person name="Otte J."/>
            <person name="Skaloud P."/>
            <person name="Haon M."/>
            <person name="Grisel S."/>
            <person name="Petersen M."/>
            <person name="Berrin J.G."/>
            <person name="Delaux P.M."/>
            <person name="Dal Grande F."/>
            <person name="Keller J."/>
        </authorList>
    </citation>
    <scope>NUCLEOTIDE SEQUENCE [LARGE SCALE GENOMIC DNA]</scope>
    <source>
        <strain evidence="8 9">SAG 245.80</strain>
    </source>
</reference>